<protein>
    <submittedName>
        <fullName evidence="1">Uncharacterized protein</fullName>
    </submittedName>
</protein>
<proteinExistence type="predicted"/>
<organism evidence="1">
    <name type="scientific">Ixodes ricinus</name>
    <name type="common">Common tick</name>
    <name type="synonym">Acarus ricinus</name>
    <dbReference type="NCBI Taxonomy" id="34613"/>
    <lineage>
        <taxon>Eukaryota</taxon>
        <taxon>Metazoa</taxon>
        <taxon>Ecdysozoa</taxon>
        <taxon>Arthropoda</taxon>
        <taxon>Chelicerata</taxon>
        <taxon>Arachnida</taxon>
        <taxon>Acari</taxon>
        <taxon>Parasitiformes</taxon>
        <taxon>Ixodida</taxon>
        <taxon>Ixodoidea</taxon>
        <taxon>Ixodidae</taxon>
        <taxon>Ixodinae</taxon>
        <taxon>Ixodes</taxon>
    </lineage>
</organism>
<sequence>MLCSYCSPRMASLRICSSLSFLMTAFWSSLAVEASTWLFQALYCRVWILHVSRNCLRICSSLCFRLLGCCFTSWACRLCSSRSRRPQYSCWLASSVWCCLRTCSSRSWCTPRCCRYSSSWVVSWCRSSIECASSSWPCRLFSSSRSRSCSSRWYWSSRRRRYLRTSRRR</sequence>
<dbReference type="AlphaFoldDB" id="A0A6B0UYH0"/>
<accession>A0A6B0UYH0</accession>
<reference evidence="1" key="1">
    <citation type="submission" date="2019-12" db="EMBL/GenBank/DDBJ databases">
        <title>An insight into the sialome of adult female Ixodes ricinus ticks feeding for 6 days.</title>
        <authorList>
            <person name="Perner J."/>
            <person name="Ribeiro J.M.C."/>
        </authorList>
    </citation>
    <scope>NUCLEOTIDE SEQUENCE</scope>
    <source>
        <strain evidence="1">Semi-engorged</strain>
        <tissue evidence="1">Salivary glands</tissue>
    </source>
</reference>
<evidence type="ECO:0000313" key="1">
    <source>
        <dbReference type="EMBL" id="MXU94732.1"/>
    </source>
</evidence>
<name>A0A6B0UYH0_IXORI</name>
<dbReference type="EMBL" id="GIFC01012649">
    <property type="protein sequence ID" value="MXU94732.1"/>
    <property type="molecule type" value="Transcribed_RNA"/>
</dbReference>